<evidence type="ECO:0000256" key="1">
    <source>
        <dbReference type="ARBA" id="ARBA00022801"/>
    </source>
</evidence>
<dbReference type="InterPro" id="IPR050266">
    <property type="entry name" value="AB_hydrolase_sf"/>
</dbReference>
<dbReference type="RefSeq" id="WP_311384498.1">
    <property type="nucleotide sequence ID" value="NZ_JAVRHU010000001.1"/>
</dbReference>
<proteinExistence type="predicted"/>
<dbReference type="PANTHER" id="PTHR43798">
    <property type="entry name" value="MONOACYLGLYCEROL LIPASE"/>
    <property type="match status" value="1"/>
</dbReference>
<feature type="chain" id="PRO_5046353746" evidence="2">
    <location>
        <begin position="21"/>
        <end position="436"/>
    </location>
</feature>
<dbReference type="Gene3D" id="2.60.120.260">
    <property type="entry name" value="Galactose-binding domain-like"/>
    <property type="match status" value="1"/>
</dbReference>
<dbReference type="InterPro" id="IPR029058">
    <property type="entry name" value="AB_hydrolase_fold"/>
</dbReference>
<evidence type="ECO:0000313" key="4">
    <source>
        <dbReference type="EMBL" id="MDT0620857.1"/>
    </source>
</evidence>
<name>A0ABU3BFC2_9FLAO</name>
<sequence length="436" mass="49031">MKIKFITLTAILAFAFGLSAQERFNNSWTSVSQVVNIDAYLGMEFKLSGLLKKNPGNESGLSSIWARVDTKDGSGGFFSNPYNEFEVGNSWKHFKINGKIDETAKHLVVGVFCMNNGLFYFDDILLRIKTKENKWKEIPLVNPSFEEETDTGQDIWGDYYSSLVNQFSINIENDKENQENKVLKIVGTGVPGANKEMGNYAEVNGVNIYYEIYGKGDPLLLLHGAGQSIGDYINQIDEFAQNFKVIAIDSRGRGNSSDNKDTLTYVNQAKDVKGLMDVLKLDSVDIVGWSDGGIIGIILAKDYPERVKKLVAMGANIFPDGLLDERLESHRQKLKEMKSKGTDSQSINYKLYNLLSNYPQIDFPDLKQIKAPTLVVAGDHDVIKDEHTVKIFQSIPNAHLAILPGTTHWFPQEDPKLFNKLVLDFLNKEFSKPDRY</sequence>
<dbReference type="InterPro" id="IPR000073">
    <property type="entry name" value="AB_hydrolase_1"/>
</dbReference>
<dbReference type="Proteomes" id="UP001250662">
    <property type="component" value="Unassembled WGS sequence"/>
</dbReference>
<feature type="domain" description="AB hydrolase-1" evidence="3">
    <location>
        <begin position="218"/>
        <end position="317"/>
    </location>
</feature>
<dbReference type="EMBL" id="JAVRHU010000001">
    <property type="protein sequence ID" value="MDT0620857.1"/>
    <property type="molecule type" value="Genomic_DNA"/>
</dbReference>
<evidence type="ECO:0000256" key="2">
    <source>
        <dbReference type="SAM" id="SignalP"/>
    </source>
</evidence>
<dbReference type="Gene3D" id="3.40.50.1820">
    <property type="entry name" value="alpha/beta hydrolase"/>
    <property type="match status" value="1"/>
</dbReference>
<organism evidence="4 5">
    <name type="scientific">Croceitalea vernalis</name>
    <dbReference type="NCBI Taxonomy" id="3075599"/>
    <lineage>
        <taxon>Bacteria</taxon>
        <taxon>Pseudomonadati</taxon>
        <taxon>Bacteroidota</taxon>
        <taxon>Flavobacteriia</taxon>
        <taxon>Flavobacteriales</taxon>
        <taxon>Flavobacteriaceae</taxon>
        <taxon>Croceitalea</taxon>
    </lineage>
</organism>
<dbReference type="PANTHER" id="PTHR43798:SF31">
    <property type="entry name" value="AB HYDROLASE SUPERFAMILY PROTEIN YCLE"/>
    <property type="match status" value="1"/>
</dbReference>
<dbReference type="SUPFAM" id="SSF53474">
    <property type="entry name" value="alpha/beta-Hydrolases"/>
    <property type="match status" value="1"/>
</dbReference>
<keyword evidence="1 4" id="KW-0378">Hydrolase</keyword>
<dbReference type="Pfam" id="PF00561">
    <property type="entry name" value="Abhydrolase_1"/>
    <property type="match status" value="1"/>
</dbReference>
<dbReference type="PRINTS" id="PR00111">
    <property type="entry name" value="ABHYDROLASE"/>
</dbReference>
<protein>
    <submittedName>
        <fullName evidence="4">Alpha/beta hydrolase</fullName>
    </submittedName>
</protein>
<accession>A0ABU3BFC2</accession>
<comment type="caution">
    <text evidence="4">The sequence shown here is derived from an EMBL/GenBank/DDBJ whole genome shotgun (WGS) entry which is preliminary data.</text>
</comment>
<evidence type="ECO:0000259" key="3">
    <source>
        <dbReference type="Pfam" id="PF00561"/>
    </source>
</evidence>
<gene>
    <name evidence="4" type="ORF">RM520_04420</name>
</gene>
<evidence type="ECO:0000313" key="5">
    <source>
        <dbReference type="Proteomes" id="UP001250662"/>
    </source>
</evidence>
<keyword evidence="5" id="KW-1185">Reference proteome</keyword>
<reference evidence="4 5" key="1">
    <citation type="submission" date="2023-09" db="EMBL/GenBank/DDBJ databases">
        <authorList>
            <person name="Rey-Velasco X."/>
        </authorList>
    </citation>
    <scope>NUCLEOTIDE SEQUENCE [LARGE SCALE GENOMIC DNA]</scope>
    <source>
        <strain evidence="4 5">P007</strain>
    </source>
</reference>
<keyword evidence="2" id="KW-0732">Signal</keyword>
<feature type="signal peptide" evidence="2">
    <location>
        <begin position="1"/>
        <end position="20"/>
    </location>
</feature>
<dbReference type="GO" id="GO:0016787">
    <property type="term" value="F:hydrolase activity"/>
    <property type="evidence" value="ECO:0007669"/>
    <property type="project" value="UniProtKB-KW"/>
</dbReference>